<dbReference type="AlphaFoldDB" id="A0A2U2CF67"/>
<comment type="caution">
    <text evidence="1">The sequence shown here is derived from an EMBL/GenBank/DDBJ whole genome shotgun (WGS) entry which is preliminary data.</text>
</comment>
<organism evidence="1 2">
    <name type="scientific">Pararhodobacter marinus</name>
    <dbReference type="NCBI Taxonomy" id="2184063"/>
    <lineage>
        <taxon>Bacteria</taxon>
        <taxon>Pseudomonadati</taxon>
        <taxon>Pseudomonadota</taxon>
        <taxon>Alphaproteobacteria</taxon>
        <taxon>Rhodobacterales</taxon>
        <taxon>Paracoccaceae</taxon>
        <taxon>Pararhodobacter</taxon>
    </lineage>
</organism>
<reference evidence="1 2" key="1">
    <citation type="submission" date="2018-05" db="EMBL/GenBank/DDBJ databases">
        <title>Pararhodobacter marina sp. nov., isolated from deep-sea water of the Indian Ocean.</title>
        <authorList>
            <person name="Lai Q.Sr."/>
            <person name="Liu X."/>
            <person name="Shao Z."/>
        </authorList>
    </citation>
    <scope>NUCLEOTIDE SEQUENCE [LARGE SCALE GENOMIC DNA]</scope>
    <source>
        <strain evidence="1 2">CIC4N-9</strain>
    </source>
</reference>
<gene>
    <name evidence="1" type="ORF">C4N9_06230</name>
</gene>
<keyword evidence="2" id="KW-1185">Reference proteome</keyword>
<dbReference type="OrthoDB" id="7744623at2"/>
<sequence length="136" mass="14990">MLRTHTPFQSIDAHHAAVCAHFATHGEALRNAAGLLQAGSGEARVVRIMTELRNSAKLDRAMRRRLLDLHRLIALDSDFGDPETDAGLWLLPDPDSAEVQEICLLADRLYDLLVTIGEFDDETDGSSFAVEDRHAA</sequence>
<dbReference type="GeneID" id="94364479"/>
<dbReference type="Proteomes" id="UP000244940">
    <property type="component" value="Unassembled WGS sequence"/>
</dbReference>
<proteinExistence type="predicted"/>
<protein>
    <submittedName>
        <fullName evidence="1">Uncharacterized protein</fullName>
    </submittedName>
</protein>
<dbReference type="EMBL" id="QEYD01000003">
    <property type="protein sequence ID" value="PWE30424.1"/>
    <property type="molecule type" value="Genomic_DNA"/>
</dbReference>
<evidence type="ECO:0000313" key="1">
    <source>
        <dbReference type="EMBL" id="PWE30424.1"/>
    </source>
</evidence>
<accession>A0A2U2CF67</accession>
<evidence type="ECO:0000313" key="2">
    <source>
        <dbReference type="Proteomes" id="UP000244940"/>
    </source>
</evidence>
<dbReference type="RefSeq" id="WP_109532571.1">
    <property type="nucleotide sequence ID" value="NZ_QEYD01000003.1"/>
</dbReference>
<name>A0A2U2CF67_9RHOB</name>